<sequence length="441" mass="48715">MSFFKKLKDKFILDPFEQELKELEQEQAEDLEEQDLGIDEINAPDEDNGTSGPKTDEKLAEEEEVPEVEEEETVEETPVEQLETDVEEPAPLEEPEATPALPVEDTKPEMEEPDPDIEGREKSIAAKFRIGLTKTRDSFSGKINDLVARYRTVDEDFFEDLEEILISADVGVTTVIDMIDELQLEVKRRNIKDTRQVREVISEKLVEIYYGDDDSEEIEGLNIEHDGLSIVLFVGVNGVGKTTTIGKLAHQLKSEGKNVMLAAGDTFRAGAIEQLDAWGERVGVNVVKHSAGSDPAAVIFDAIQAAKSRNADVLLCDTAGRLQNKVNLMNELSKVKRVIEREVPTAPHEVLLVLDATTGQNAMSQAKTFSEATDVSGIVLTKLDGTAKGGIVLAIRNELDIPVKLVGLGEKVTDLQQFDAHAFVYGLFADMVEAHDEEKEL</sequence>
<keyword evidence="4 9" id="KW-0378">Hydrolase</keyword>
<keyword evidence="5 9" id="KW-0342">GTP-binding</keyword>
<dbReference type="InterPro" id="IPR036225">
    <property type="entry name" value="SRP/SRP_N"/>
</dbReference>
<comment type="subunit">
    <text evidence="9">Part of the signal recognition particle protein translocation system, which is composed of SRP and FtsY.</text>
</comment>
<keyword evidence="2 9" id="KW-0963">Cytoplasm</keyword>
<feature type="region of interest" description="Disordered" evidence="10">
    <location>
        <begin position="21"/>
        <end position="120"/>
    </location>
</feature>
<dbReference type="NCBIfam" id="TIGR00064">
    <property type="entry name" value="ftsY"/>
    <property type="match status" value="1"/>
</dbReference>
<comment type="catalytic activity">
    <reaction evidence="8 9">
        <text>GTP + H2O = GDP + phosphate + H(+)</text>
        <dbReference type="Rhea" id="RHEA:19669"/>
        <dbReference type="ChEBI" id="CHEBI:15377"/>
        <dbReference type="ChEBI" id="CHEBI:15378"/>
        <dbReference type="ChEBI" id="CHEBI:37565"/>
        <dbReference type="ChEBI" id="CHEBI:43474"/>
        <dbReference type="ChEBI" id="CHEBI:58189"/>
        <dbReference type="EC" id="3.6.5.4"/>
    </reaction>
</comment>
<keyword evidence="7 9" id="KW-0675">Receptor</keyword>
<dbReference type="Pfam" id="PF00448">
    <property type="entry name" value="SRP54"/>
    <property type="match status" value="1"/>
</dbReference>
<dbReference type="SMART" id="SM00963">
    <property type="entry name" value="SRP54_N"/>
    <property type="match status" value="1"/>
</dbReference>
<evidence type="ECO:0000256" key="2">
    <source>
        <dbReference type="ARBA" id="ARBA00022490"/>
    </source>
</evidence>
<dbReference type="Pfam" id="PF02881">
    <property type="entry name" value="SRP54_N"/>
    <property type="match status" value="1"/>
</dbReference>
<dbReference type="Gene3D" id="1.20.120.140">
    <property type="entry name" value="Signal recognition particle SRP54, nucleotide-binding domain"/>
    <property type="match status" value="1"/>
</dbReference>
<dbReference type="GO" id="GO:0003924">
    <property type="term" value="F:GTPase activity"/>
    <property type="evidence" value="ECO:0007669"/>
    <property type="project" value="UniProtKB-UniRule"/>
</dbReference>
<dbReference type="AlphaFoldDB" id="A0A1H4HCH1"/>
<dbReference type="SUPFAM" id="SSF47364">
    <property type="entry name" value="Domain of the SRP/SRP receptor G-proteins"/>
    <property type="match status" value="1"/>
</dbReference>
<dbReference type="PANTHER" id="PTHR43134:SF1">
    <property type="entry name" value="SIGNAL RECOGNITION PARTICLE RECEPTOR SUBUNIT ALPHA"/>
    <property type="match status" value="1"/>
</dbReference>
<dbReference type="GO" id="GO:0005737">
    <property type="term" value="C:cytoplasm"/>
    <property type="evidence" value="ECO:0007669"/>
    <property type="project" value="UniProtKB-SubCell"/>
</dbReference>
<evidence type="ECO:0000256" key="6">
    <source>
        <dbReference type="ARBA" id="ARBA00023136"/>
    </source>
</evidence>
<dbReference type="InterPro" id="IPR027417">
    <property type="entry name" value="P-loop_NTPase"/>
</dbReference>
<accession>A0A1H4HCH1</accession>
<dbReference type="HAMAP" id="MF_00920">
    <property type="entry name" value="FtsY"/>
    <property type="match status" value="1"/>
</dbReference>
<dbReference type="FunFam" id="3.40.50.300:FF:000053">
    <property type="entry name" value="Signal recognition particle receptor FtsY"/>
    <property type="match status" value="1"/>
</dbReference>
<evidence type="ECO:0000256" key="4">
    <source>
        <dbReference type="ARBA" id="ARBA00022801"/>
    </source>
</evidence>
<evidence type="ECO:0000313" key="13">
    <source>
        <dbReference type="Proteomes" id="UP000198584"/>
    </source>
</evidence>
<dbReference type="FunFam" id="1.20.120.140:FF:000002">
    <property type="entry name" value="Signal recognition particle receptor FtsY"/>
    <property type="match status" value="1"/>
</dbReference>
<dbReference type="GO" id="GO:0005047">
    <property type="term" value="F:signal recognition particle binding"/>
    <property type="evidence" value="ECO:0007669"/>
    <property type="project" value="TreeGrafter"/>
</dbReference>
<dbReference type="GO" id="GO:0005525">
    <property type="term" value="F:GTP binding"/>
    <property type="evidence" value="ECO:0007669"/>
    <property type="project" value="UniProtKB-UniRule"/>
</dbReference>
<dbReference type="InterPro" id="IPR042101">
    <property type="entry name" value="SRP54_N_sf"/>
</dbReference>
<proteinExistence type="inferred from homology"/>
<dbReference type="Gene3D" id="3.40.50.300">
    <property type="entry name" value="P-loop containing nucleotide triphosphate hydrolases"/>
    <property type="match status" value="1"/>
</dbReference>
<evidence type="ECO:0000256" key="10">
    <source>
        <dbReference type="SAM" id="MobiDB-lite"/>
    </source>
</evidence>
<keyword evidence="13" id="KW-1185">Reference proteome</keyword>
<feature type="compositionally biased region" description="Acidic residues" evidence="10">
    <location>
        <begin position="25"/>
        <end position="48"/>
    </location>
</feature>
<dbReference type="InterPro" id="IPR000897">
    <property type="entry name" value="SRP54_GTPase_dom"/>
</dbReference>
<dbReference type="InterPro" id="IPR013822">
    <property type="entry name" value="Signal_recog_particl_SRP54_hlx"/>
</dbReference>
<dbReference type="EMBL" id="FNQR01000026">
    <property type="protein sequence ID" value="SEB19527.1"/>
    <property type="molecule type" value="Genomic_DNA"/>
</dbReference>
<dbReference type="EC" id="3.6.5.4" evidence="9"/>
<keyword evidence="6 9" id="KW-0472">Membrane</keyword>
<dbReference type="SMART" id="SM00382">
    <property type="entry name" value="AAA"/>
    <property type="match status" value="1"/>
</dbReference>
<keyword evidence="3 9" id="KW-0547">Nucleotide-binding</keyword>
<evidence type="ECO:0000313" key="12">
    <source>
        <dbReference type="EMBL" id="SEB19527.1"/>
    </source>
</evidence>
<feature type="binding site" evidence="9">
    <location>
        <begin position="235"/>
        <end position="242"/>
    </location>
    <ligand>
        <name>GTP</name>
        <dbReference type="ChEBI" id="CHEBI:37565"/>
    </ligand>
</feature>
<dbReference type="PANTHER" id="PTHR43134">
    <property type="entry name" value="SIGNAL RECOGNITION PARTICLE RECEPTOR SUBUNIT ALPHA"/>
    <property type="match status" value="1"/>
</dbReference>
<evidence type="ECO:0000256" key="3">
    <source>
        <dbReference type="ARBA" id="ARBA00022741"/>
    </source>
</evidence>
<dbReference type="PROSITE" id="PS00300">
    <property type="entry name" value="SRP54"/>
    <property type="match status" value="1"/>
</dbReference>
<comment type="similarity">
    <text evidence="9">Belongs to the GTP-binding SRP family. FtsY subfamily.</text>
</comment>
<dbReference type="OrthoDB" id="9804720at2"/>
<feature type="domain" description="SRP54-type proteins GTP-binding" evidence="11">
    <location>
        <begin position="402"/>
        <end position="415"/>
    </location>
</feature>
<dbReference type="GO" id="GO:0005886">
    <property type="term" value="C:plasma membrane"/>
    <property type="evidence" value="ECO:0007669"/>
    <property type="project" value="UniProtKB-SubCell"/>
</dbReference>
<keyword evidence="1 9" id="KW-1003">Cell membrane</keyword>
<evidence type="ECO:0000256" key="5">
    <source>
        <dbReference type="ARBA" id="ARBA00023134"/>
    </source>
</evidence>
<evidence type="ECO:0000256" key="8">
    <source>
        <dbReference type="ARBA" id="ARBA00048027"/>
    </source>
</evidence>
<reference evidence="12 13" key="1">
    <citation type="submission" date="2016-10" db="EMBL/GenBank/DDBJ databases">
        <authorList>
            <person name="de Groot N.N."/>
        </authorList>
    </citation>
    <scope>NUCLEOTIDE SEQUENCE [LARGE SCALE GENOMIC DNA]</scope>
    <source>
        <strain evidence="12 13">CCM7597</strain>
    </source>
</reference>
<protein>
    <recommendedName>
        <fullName evidence="9">Signal recognition particle receptor FtsY</fullName>
        <shortName evidence="9">SRP receptor</shortName>
        <ecNumber evidence="9">3.6.5.4</ecNumber>
    </recommendedName>
</protein>
<dbReference type="Proteomes" id="UP000198584">
    <property type="component" value="Unassembled WGS sequence"/>
</dbReference>
<gene>
    <name evidence="9" type="primary">ftsY</name>
    <name evidence="12" type="ORF">SAMN05421743_12614</name>
</gene>
<evidence type="ECO:0000256" key="7">
    <source>
        <dbReference type="ARBA" id="ARBA00023170"/>
    </source>
</evidence>
<organism evidence="12 13">
    <name type="scientific">Thalassobacillus cyri</name>
    <dbReference type="NCBI Taxonomy" id="571932"/>
    <lineage>
        <taxon>Bacteria</taxon>
        <taxon>Bacillati</taxon>
        <taxon>Bacillota</taxon>
        <taxon>Bacilli</taxon>
        <taxon>Bacillales</taxon>
        <taxon>Bacillaceae</taxon>
        <taxon>Thalassobacillus</taxon>
    </lineage>
</organism>
<dbReference type="GO" id="GO:0006614">
    <property type="term" value="P:SRP-dependent cotranslational protein targeting to membrane"/>
    <property type="evidence" value="ECO:0007669"/>
    <property type="project" value="InterPro"/>
</dbReference>
<evidence type="ECO:0000256" key="9">
    <source>
        <dbReference type="HAMAP-Rule" id="MF_00920"/>
    </source>
</evidence>
<feature type="binding site" evidence="9">
    <location>
        <begin position="381"/>
        <end position="384"/>
    </location>
    <ligand>
        <name>GTP</name>
        <dbReference type="ChEBI" id="CHEBI:37565"/>
    </ligand>
</feature>
<comment type="function">
    <text evidence="9">Involved in targeting and insertion of nascent membrane proteins into the cytoplasmic membrane. Acts as a receptor for the complex formed by the signal recognition particle (SRP) and the ribosome-nascent chain (RNC).</text>
</comment>
<feature type="compositionally biased region" description="Acidic residues" evidence="10">
    <location>
        <begin position="59"/>
        <end position="96"/>
    </location>
</feature>
<name>A0A1H4HCH1_9BACI</name>
<dbReference type="InterPro" id="IPR003593">
    <property type="entry name" value="AAA+_ATPase"/>
</dbReference>
<evidence type="ECO:0000256" key="1">
    <source>
        <dbReference type="ARBA" id="ARBA00022475"/>
    </source>
</evidence>
<dbReference type="SMART" id="SM00962">
    <property type="entry name" value="SRP54"/>
    <property type="match status" value="1"/>
</dbReference>
<dbReference type="STRING" id="571932.SAMN05421743_12614"/>
<dbReference type="CDD" id="cd17874">
    <property type="entry name" value="FtsY"/>
    <property type="match status" value="1"/>
</dbReference>
<evidence type="ECO:0000259" key="11">
    <source>
        <dbReference type="PROSITE" id="PS00300"/>
    </source>
</evidence>
<feature type="binding site" evidence="9">
    <location>
        <begin position="317"/>
        <end position="321"/>
    </location>
    <ligand>
        <name>GTP</name>
        <dbReference type="ChEBI" id="CHEBI:37565"/>
    </ligand>
</feature>
<comment type="subcellular location">
    <subcellularLocation>
        <location evidence="9">Cell membrane</location>
        <topology evidence="9">Peripheral membrane protein</topology>
        <orientation evidence="9">Cytoplasmic side</orientation>
    </subcellularLocation>
    <subcellularLocation>
        <location evidence="9">Cytoplasm</location>
    </subcellularLocation>
</comment>
<dbReference type="SUPFAM" id="SSF52540">
    <property type="entry name" value="P-loop containing nucleoside triphosphate hydrolases"/>
    <property type="match status" value="1"/>
</dbReference>
<dbReference type="InterPro" id="IPR004390">
    <property type="entry name" value="SR_rcpt_FtsY"/>
</dbReference>